<dbReference type="Proteomes" id="UP000317315">
    <property type="component" value="Unassembled WGS sequence"/>
</dbReference>
<dbReference type="PROSITE" id="PS51880">
    <property type="entry name" value="TGS"/>
    <property type="match status" value="1"/>
</dbReference>
<comment type="function">
    <text evidence="6">ATPase that binds to both the 70S ribosome and the 50S ribosomal subunit in a nucleotide-independent manner.</text>
</comment>
<evidence type="ECO:0000256" key="3">
    <source>
        <dbReference type="ARBA" id="ARBA00022741"/>
    </source>
</evidence>
<evidence type="ECO:0000313" key="11">
    <source>
        <dbReference type="Proteomes" id="UP000317315"/>
    </source>
</evidence>
<dbReference type="GO" id="GO:0016887">
    <property type="term" value="F:ATP hydrolysis activity"/>
    <property type="evidence" value="ECO:0007669"/>
    <property type="project" value="UniProtKB-UniRule"/>
</dbReference>
<keyword evidence="2" id="KW-0479">Metal-binding</keyword>
<reference evidence="10 11" key="1">
    <citation type="submission" date="2017-05" db="EMBL/GenBank/DDBJ databases">
        <authorList>
            <person name="Varghese N."/>
            <person name="Submissions S."/>
        </authorList>
    </citation>
    <scope>NUCLEOTIDE SEQUENCE [LARGE SCALE GENOMIC DNA]</scope>
    <source>
        <strain evidence="10 11">DSM 16304</strain>
    </source>
</reference>
<dbReference type="InterPro" id="IPR041706">
    <property type="entry name" value="YchF_N"/>
</dbReference>
<organism evidence="10 11">
    <name type="scientific">Balnearium lithotrophicum</name>
    <dbReference type="NCBI Taxonomy" id="223788"/>
    <lineage>
        <taxon>Bacteria</taxon>
        <taxon>Pseudomonadati</taxon>
        <taxon>Aquificota</taxon>
        <taxon>Aquificia</taxon>
        <taxon>Desulfurobacteriales</taxon>
        <taxon>Desulfurobacteriaceae</taxon>
        <taxon>Balnearium</taxon>
    </lineage>
</organism>
<dbReference type="InterPro" id="IPR006073">
    <property type="entry name" value="GTP-bd"/>
</dbReference>
<dbReference type="Gene3D" id="3.10.20.30">
    <property type="match status" value="1"/>
</dbReference>
<dbReference type="PANTHER" id="PTHR23305">
    <property type="entry name" value="OBG GTPASE FAMILY"/>
    <property type="match status" value="1"/>
</dbReference>
<feature type="coiled-coil region" evidence="7">
    <location>
        <begin position="131"/>
        <end position="169"/>
    </location>
</feature>
<dbReference type="GO" id="GO:0046872">
    <property type="term" value="F:metal ion binding"/>
    <property type="evidence" value="ECO:0007669"/>
    <property type="project" value="UniProtKB-KW"/>
</dbReference>
<dbReference type="NCBIfam" id="TIGR00092">
    <property type="entry name" value="redox-regulated ATPase YchF"/>
    <property type="match status" value="1"/>
</dbReference>
<keyword evidence="5" id="KW-0460">Magnesium</keyword>
<evidence type="ECO:0000256" key="4">
    <source>
        <dbReference type="ARBA" id="ARBA00022840"/>
    </source>
</evidence>
<keyword evidence="3 6" id="KW-0547">Nucleotide-binding</keyword>
<evidence type="ECO:0000256" key="7">
    <source>
        <dbReference type="SAM" id="Coils"/>
    </source>
</evidence>
<dbReference type="PANTHER" id="PTHR23305:SF18">
    <property type="entry name" value="OBG-TYPE G DOMAIN-CONTAINING PROTEIN"/>
    <property type="match status" value="1"/>
</dbReference>
<dbReference type="PROSITE" id="PS51710">
    <property type="entry name" value="G_OBG"/>
    <property type="match status" value="1"/>
</dbReference>
<evidence type="ECO:0000259" key="8">
    <source>
        <dbReference type="PROSITE" id="PS51710"/>
    </source>
</evidence>
<comment type="cofactor">
    <cofactor evidence="1">
        <name>Mg(2+)</name>
        <dbReference type="ChEBI" id="CHEBI:18420"/>
    </cofactor>
</comment>
<accession>A0A521BNC1</accession>
<keyword evidence="11" id="KW-1185">Reference proteome</keyword>
<gene>
    <name evidence="6" type="primary">ychF</name>
    <name evidence="10" type="ORF">SAMN06269117_10634</name>
</gene>
<feature type="binding site" evidence="6">
    <location>
        <begin position="12"/>
        <end position="17"/>
    </location>
    <ligand>
        <name>ATP</name>
        <dbReference type="ChEBI" id="CHEBI:30616"/>
    </ligand>
</feature>
<dbReference type="PIRSF" id="PIRSF006641">
    <property type="entry name" value="CHP00092"/>
    <property type="match status" value="1"/>
</dbReference>
<dbReference type="Gene3D" id="3.40.50.300">
    <property type="entry name" value="P-loop containing nucleotide triphosphate hydrolases"/>
    <property type="match status" value="1"/>
</dbReference>
<dbReference type="InterPro" id="IPR013029">
    <property type="entry name" value="YchF_C"/>
</dbReference>
<protein>
    <recommendedName>
        <fullName evidence="6">Ribosome-binding ATPase YchF</fullName>
    </recommendedName>
</protein>
<dbReference type="InterPro" id="IPR004396">
    <property type="entry name" value="ATPase_YchF/OLA1"/>
</dbReference>
<dbReference type="Pfam" id="PF01926">
    <property type="entry name" value="MMR_HSR1"/>
    <property type="match status" value="1"/>
</dbReference>
<evidence type="ECO:0000256" key="2">
    <source>
        <dbReference type="ARBA" id="ARBA00022723"/>
    </source>
</evidence>
<proteinExistence type="inferred from homology"/>
<feature type="domain" description="TGS" evidence="9">
    <location>
        <begin position="282"/>
        <end position="365"/>
    </location>
</feature>
<dbReference type="FunFam" id="3.10.20.30:FF:000001">
    <property type="entry name" value="Ribosome-binding ATPase YchF"/>
    <property type="match status" value="1"/>
</dbReference>
<dbReference type="CDD" id="cd04867">
    <property type="entry name" value="TGS_YchF_OLA1"/>
    <property type="match status" value="1"/>
</dbReference>
<evidence type="ECO:0000256" key="1">
    <source>
        <dbReference type="ARBA" id="ARBA00001946"/>
    </source>
</evidence>
<dbReference type="InterPro" id="IPR027417">
    <property type="entry name" value="P-loop_NTPase"/>
</dbReference>
<dbReference type="GO" id="GO:0005737">
    <property type="term" value="C:cytoplasm"/>
    <property type="evidence" value="ECO:0007669"/>
    <property type="project" value="TreeGrafter"/>
</dbReference>
<dbReference type="InterPro" id="IPR023192">
    <property type="entry name" value="TGS-like_dom_sf"/>
</dbReference>
<dbReference type="EMBL" id="FXTM01000006">
    <property type="protein sequence ID" value="SMO48261.1"/>
    <property type="molecule type" value="Genomic_DNA"/>
</dbReference>
<dbReference type="RefSeq" id="WP_142934628.1">
    <property type="nucleotide sequence ID" value="NZ_FXTM01000006.1"/>
</dbReference>
<dbReference type="InterPro" id="IPR012676">
    <property type="entry name" value="TGS-like"/>
</dbReference>
<dbReference type="InterPro" id="IPR012675">
    <property type="entry name" value="Beta-grasp_dom_sf"/>
</dbReference>
<evidence type="ECO:0000313" key="10">
    <source>
        <dbReference type="EMBL" id="SMO48261.1"/>
    </source>
</evidence>
<dbReference type="GO" id="GO:0005525">
    <property type="term" value="F:GTP binding"/>
    <property type="evidence" value="ECO:0007669"/>
    <property type="project" value="InterPro"/>
</dbReference>
<dbReference type="SUPFAM" id="SSF81271">
    <property type="entry name" value="TGS-like"/>
    <property type="match status" value="1"/>
</dbReference>
<dbReference type="FunFam" id="1.10.150.300:FF:000001">
    <property type="entry name" value="Ribosome-binding ATPase YchF"/>
    <property type="match status" value="1"/>
</dbReference>
<dbReference type="InterPro" id="IPR031167">
    <property type="entry name" value="G_OBG"/>
</dbReference>
<keyword evidence="4 6" id="KW-0067">ATP-binding</keyword>
<sequence>MGFNCGIVGLPNVGKSTLFNALTNTMKAEAANYPFCTIEPNVGVVEVPDERLYRIAELVKPKKITPTTIEFVDIAGLVRGASKGEGLGNQFLANIRNVDAIAHVVRCFQDENVVHVDGKVNPLRDIETINLELIFKDLESVEKRLQRVLKQAKSGDKRARAEVEALEKLKSILENGKRINPFLSELSDGEKRVVKELQLLTAKPVMYIANVDEEGLFEDNDLVKSVRELAEKEKAPVVKICAKIEAELSELPPEEKEEFLKELGLEEPGLNSVIREGYKLLNLITFFTAGEPEVKAWTVRKGTKAPQAAGKIHSDIERGFIRAEVIKYEDLIREGSLQACREKGLMRLEGKDYEVQDGDIIYFRFNV</sequence>
<dbReference type="Pfam" id="PF06071">
    <property type="entry name" value="YchF-GTPase_C"/>
    <property type="match status" value="1"/>
</dbReference>
<feature type="domain" description="OBG-type G" evidence="8">
    <location>
        <begin position="3"/>
        <end position="260"/>
    </location>
</feature>
<comment type="similarity">
    <text evidence="6">Belongs to the TRAFAC class OBG-HflX-like GTPase superfamily. OBG GTPase family. YchF/OLA1 subfamily.</text>
</comment>
<dbReference type="SUPFAM" id="SSF52540">
    <property type="entry name" value="P-loop containing nucleoside triphosphate hydrolases"/>
    <property type="match status" value="1"/>
</dbReference>
<dbReference type="InterPro" id="IPR004095">
    <property type="entry name" value="TGS"/>
</dbReference>
<dbReference type="CDD" id="cd01900">
    <property type="entry name" value="YchF"/>
    <property type="match status" value="1"/>
</dbReference>
<evidence type="ECO:0000256" key="6">
    <source>
        <dbReference type="HAMAP-Rule" id="MF_00944"/>
    </source>
</evidence>
<dbReference type="GO" id="GO:0005524">
    <property type="term" value="F:ATP binding"/>
    <property type="evidence" value="ECO:0007669"/>
    <property type="project" value="UniProtKB-UniRule"/>
</dbReference>
<dbReference type="AlphaFoldDB" id="A0A521BNC1"/>
<evidence type="ECO:0000259" key="9">
    <source>
        <dbReference type="PROSITE" id="PS51880"/>
    </source>
</evidence>
<name>A0A521BNC1_9BACT</name>
<dbReference type="OrthoDB" id="9807318at2"/>
<dbReference type="GO" id="GO:0043023">
    <property type="term" value="F:ribosomal large subunit binding"/>
    <property type="evidence" value="ECO:0007669"/>
    <property type="project" value="UniProtKB-UniRule"/>
</dbReference>
<dbReference type="PRINTS" id="PR00326">
    <property type="entry name" value="GTP1OBG"/>
</dbReference>
<dbReference type="Gene3D" id="1.10.150.300">
    <property type="entry name" value="TGS-like domain"/>
    <property type="match status" value="1"/>
</dbReference>
<dbReference type="HAMAP" id="MF_00944">
    <property type="entry name" value="YchF_OLA1_ATPase"/>
    <property type="match status" value="1"/>
</dbReference>
<evidence type="ECO:0000256" key="5">
    <source>
        <dbReference type="ARBA" id="ARBA00022842"/>
    </source>
</evidence>
<keyword evidence="7" id="KW-0175">Coiled coil</keyword>